<reference evidence="2" key="1">
    <citation type="submission" date="2020-11" db="EMBL/GenBank/DDBJ databases">
        <title>Isolation and identification of active actinomycetes.</title>
        <authorList>
            <person name="Sun X."/>
        </authorList>
    </citation>
    <scope>NUCLEOTIDE SEQUENCE</scope>
    <source>
        <strain evidence="2">NEAU-A11</strain>
    </source>
</reference>
<dbReference type="AlphaFoldDB" id="A0A931CET7"/>
<evidence type="ECO:0000313" key="2">
    <source>
        <dbReference type="EMBL" id="MBG0564888.1"/>
    </source>
</evidence>
<accession>A0A931CET7</accession>
<keyword evidence="4" id="KW-1185">Reference proteome</keyword>
<dbReference type="EMBL" id="JADQTO010000013">
    <property type="protein sequence ID" value="MBG0564888.1"/>
    <property type="molecule type" value="Genomic_DNA"/>
</dbReference>
<sequence length="288" mass="30536">MLKLGEIEKVLGHGVPALATVAEVAGTSASTDSTTQAPRAAAGVQSSLANAATKAAPQHASQQVMGSAAVRAAMRPTAQKLLSMVMSSPALQAAIQPTVQSIMSSPAVQAAIRPAAQAVMTNPAVRAVAMRPAGLQHLTYVGKGKFFWNDVPPSMRAVLSASWPGKRKPTTRQVKRGRARLQRVRALVEKVRSLRQTHQVPAETATLAESLFDALTEALLRVAFTIRLQVTGTRPPSTIVHTTPRQARGPNTAGRVLTIGLRDGTRMRRGLPPFPGDPLVRREPVPVC</sequence>
<evidence type="ECO:0000256" key="1">
    <source>
        <dbReference type="SAM" id="MobiDB-lite"/>
    </source>
</evidence>
<name>A0A931CET7_9ACTN</name>
<evidence type="ECO:0000313" key="3">
    <source>
        <dbReference type="EMBL" id="MBG0569101.1"/>
    </source>
</evidence>
<organism evidence="2 4">
    <name type="scientific">Actinoplanes aureus</name>
    <dbReference type="NCBI Taxonomy" id="2792083"/>
    <lineage>
        <taxon>Bacteria</taxon>
        <taxon>Bacillati</taxon>
        <taxon>Actinomycetota</taxon>
        <taxon>Actinomycetes</taxon>
        <taxon>Micromonosporales</taxon>
        <taxon>Micromonosporaceae</taxon>
        <taxon>Actinoplanes</taxon>
    </lineage>
</organism>
<gene>
    <name evidence="2" type="ORF">I4J89_25895</name>
    <name evidence="3" type="ORF">I4J89_47605</name>
</gene>
<feature type="compositionally biased region" description="Basic and acidic residues" evidence="1">
    <location>
        <begin position="279"/>
        <end position="288"/>
    </location>
</feature>
<protein>
    <submittedName>
        <fullName evidence="2">Uncharacterized protein</fullName>
    </submittedName>
</protein>
<dbReference type="Proteomes" id="UP000598146">
    <property type="component" value="Unassembled WGS sequence"/>
</dbReference>
<evidence type="ECO:0000313" key="4">
    <source>
        <dbReference type="Proteomes" id="UP000598146"/>
    </source>
</evidence>
<dbReference type="RefSeq" id="WP_196416681.1">
    <property type="nucleotide sequence ID" value="NZ_JADQTO010000013.1"/>
</dbReference>
<feature type="region of interest" description="Disordered" evidence="1">
    <location>
        <begin position="267"/>
        <end position="288"/>
    </location>
</feature>
<comment type="caution">
    <text evidence="2">The sequence shown here is derived from an EMBL/GenBank/DDBJ whole genome shotgun (WGS) entry which is preliminary data.</text>
</comment>
<dbReference type="EMBL" id="JADQTO010000053">
    <property type="protein sequence ID" value="MBG0569101.1"/>
    <property type="molecule type" value="Genomic_DNA"/>
</dbReference>
<proteinExistence type="predicted"/>